<reference evidence="1" key="1">
    <citation type="submission" date="2020-02" db="EMBL/GenBank/DDBJ databases">
        <authorList>
            <person name="Meier V. D."/>
        </authorList>
    </citation>
    <scope>NUCLEOTIDE SEQUENCE</scope>
    <source>
        <strain evidence="1">AVDCRST_MAG73</strain>
    </source>
</reference>
<name>A0A6J4U2F7_9BACT</name>
<organism evidence="1">
    <name type="scientific">uncultured Thermomicrobiales bacterium</name>
    <dbReference type="NCBI Taxonomy" id="1645740"/>
    <lineage>
        <taxon>Bacteria</taxon>
        <taxon>Pseudomonadati</taxon>
        <taxon>Thermomicrobiota</taxon>
        <taxon>Thermomicrobia</taxon>
        <taxon>Thermomicrobiales</taxon>
        <taxon>environmental samples</taxon>
    </lineage>
</organism>
<dbReference type="EMBL" id="CADCWE010000104">
    <property type="protein sequence ID" value="CAA9538956.1"/>
    <property type="molecule type" value="Genomic_DNA"/>
</dbReference>
<sequence>MIAAALVVALIGGGVAWARSATLRQPAIAALGAGNELALLVTDGEARILVLGAGDPAEFGNALGAAMPGPVQRIDVLVLAAGEAGVELAVAARRAKDVRRVLSAGPVSAAANTALGGVIVFEGSRRIALPGGTSVTVETAATLAAPVDDPAWRAVIRRGGTTVVARSDGAEATGFPPVMGVTAVLVCSGGLDDPPGAARTEAVVAPSAAFRPTASGWSSDAAWVMRVFPGETARLRFVEGGLRLPPESRRLEPGS</sequence>
<evidence type="ECO:0000313" key="1">
    <source>
        <dbReference type="EMBL" id="CAA9538956.1"/>
    </source>
</evidence>
<dbReference type="AlphaFoldDB" id="A0A6J4U2F7"/>
<proteinExistence type="predicted"/>
<gene>
    <name evidence="1" type="ORF">AVDCRST_MAG73-1712</name>
</gene>
<accession>A0A6J4U2F7</accession>
<protein>
    <submittedName>
        <fullName evidence="1">Uncharacterized protein</fullName>
    </submittedName>
</protein>